<dbReference type="AlphaFoldDB" id="A0A3S4T6J9"/>
<sequence length="197" mass="23291">MAKDDEKDRKARIENLQRKIEEMTGEKPISFGSGRCSPELKEKFWEYVLAFEEGQHSPLFDTLVNGGLSLPTPDELADQDLEKKLWEIIYALALLGVFLHNTDHLNDRELYEDLWQDVLREDYFIQPANKDYACHLDMIGSGSEEDLLIFLQYYADEGEREWWKNEYPQDDFPAPEPTPYDRDRHLPKREEWEEGQC</sequence>
<comment type="caution">
    <text evidence="2">The sequence shown here is derived from an EMBL/GenBank/DDBJ whole genome shotgun (WGS) entry which is preliminary data.</text>
</comment>
<dbReference type="EMBL" id="MTKO01000102">
    <property type="protein sequence ID" value="RWX44113.1"/>
    <property type="molecule type" value="Genomic_DNA"/>
</dbReference>
<evidence type="ECO:0000313" key="2">
    <source>
        <dbReference type="EMBL" id="RWX44113.1"/>
    </source>
</evidence>
<feature type="compositionally biased region" description="Basic and acidic residues" evidence="1">
    <location>
        <begin position="179"/>
        <end position="191"/>
    </location>
</feature>
<dbReference type="Proteomes" id="UP000287853">
    <property type="component" value="Unassembled WGS sequence"/>
</dbReference>
<reference evidence="2 3" key="1">
    <citation type="submission" date="2017-01" db="EMBL/GenBank/DDBJ databases">
        <title>The cable genome- insights into the physiology and evolution of filamentous bacteria capable of sulfide oxidation via long distance electron transfer.</title>
        <authorList>
            <person name="Schreiber L."/>
            <person name="Bjerg J.T."/>
            <person name="Boggild A."/>
            <person name="Van De Vossenberg J."/>
            <person name="Meysman F."/>
            <person name="Nielsen L.P."/>
            <person name="Schramm A."/>
            <person name="Kjeldsen K.U."/>
        </authorList>
    </citation>
    <scope>NUCLEOTIDE SEQUENCE [LARGE SCALE GENOMIC DNA]</scope>
    <source>
        <strain evidence="2">MCF</strain>
    </source>
</reference>
<keyword evidence="3" id="KW-1185">Reference proteome</keyword>
<gene>
    <name evidence="2" type="ORF">H206_03723</name>
</gene>
<organism evidence="2 3">
    <name type="scientific">Candidatus Electrothrix aarhusensis</name>
    <dbReference type="NCBI Taxonomy" id="1859131"/>
    <lineage>
        <taxon>Bacteria</taxon>
        <taxon>Pseudomonadati</taxon>
        <taxon>Thermodesulfobacteriota</taxon>
        <taxon>Desulfobulbia</taxon>
        <taxon>Desulfobulbales</taxon>
        <taxon>Desulfobulbaceae</taxon>
        <taxon>Candidatus Electrothrix</taxon>
    </lineage>
</organism>
<evidence type="ECO:0000256" key="1">
    <source>
        <dbReference type="SAM" id="MobiDB-lite"/>
    </source>
</evidence>
<evidence type="ECO:0000313" key="3">
    <source>
        <dbReference type="Proteomes" id="UP000287853"/>
    </source>
</evidence>
<protein>
    <submittedName>
        <fullName evidence="2">Uncharacterized protein</fullName>
    </submittedName>
</protein>
<name>A0A3S4T6J9_9BACT</name>
<proteinExistence type="predicted"/>
<accession>A0A3S4T6J9</accession>
<feature type="region of interest" description="Disordered" evidence="1">
    <location>
        <begin position="165"/>
        <end position="197"/>
    </location>
</feature>